<evidence type="ECO:0000259" key="6">
    <source>
        <dbReference type="Pfam" id="PF00441"/>
    </source>
</evidence>
<dbReference type="Pfam" id="PF00441">
    <property type="entry name" value="Acyl-CoA_dh_1"/>
    <property type="match status" value="1"/>
</dbReference>
<dbReference type="PROSITE" id="PS00072">
    <property type="entry name" value="ACYL_COA_DH_1"/>
    <property type="match status" value="1"/>
</dbReference>
<geneLocation type="plasmid" evidence="9">
    <name>unnamed1</name>
</geneLocation>
<dbReference type="SUPFAM" id="SSF47203">
    <property type="entry name" value="Acyl-CoA dehydrogenase C-terminal domain-like"/>
    <property type="match status" value="1"/>
</dbReference>
<evidence type="ECO:0000256" key="5">
    <source>
        <dbReference type="RuleBase" id="RU362125"/>
    </source>
</evidence>
<dbReference type="InterPro" id="IPR036250">
    <property type="entry name" value="AcylCo_DH-like_C"/>
</dbReference>
<proteinExistence type="inferred from homology"/>
<dbReference type="Gene3D" id="2.40.110.10">
    <property type="entry name" value="Butyryl-CoA Dehydrogenase, subunit A, domain 2"/>
    <property type="match status" value="1"/>
</dbReference>
<feature type="domain" description="Acyl-CoA oxidase/dehydrogenase middle" evidence="7">
    <location>
        <begin position="119"/>
        <end position="214"/>
    </location>
</feature>
<feature type="domain" description="Acyl-CoA dehydrogenase/oxidase C-terminal" evidence="6">
    <location>
        <begin position="227"/>
        <end position="375"/>
    </location>
</feature>
<evidence type="ECO:0000313" key="10">
    <source>
        <dbReference type="Proteomes" id="UP000664109"/>
    </source>
</evidence>
<dbReference type="InterPro" id="IPR009100">
    <property type="entry name" value="AcylCoA_DH/oxidase_NM_dom_sf"/>
</dbReference>
<comment type="caution">
    <text evidence="9">The sequence shown here is derived from an EMBL/GenBank/DDBJ whole genome shotgun (WGS) entry which is preliminary data.</text>
</comment>
<comment type="cofactor">
    <cofactor evidence="1 5">
        <name>FAD</name>
        <dbReference type="ChEBI" id="CHEBI:57692"/>
    </cofactor>
</comment>
<keyword evidence="5" id="KW-0560">Oxidoreductase</keyword>
<dbReference type="PANTHER" id="PTHR43884:SF12">
    <property type="entry name" value="ISOVALERYL-COA DEHYDROGENASE, MITOCHONDRIAL-RELATED"/>
    <property type="match status" value="1"/>
</dbReference>
<keyword evidence="9" id="KW-0614">Plasmid</keyword>
<reference evidence="9 10" key="1">
    <citation type="journal article" date="2016" name="Arch. Microbiol.">
        <title>Streptomyces zhihengii sp. nov., isolated from rhizospheric soil of Psammosilene tunicoides.</title>
        <authorList>
            <person name="Huang M.J."/>
            <person name="Fei J.J."/>
            <person name="Salam N."/>
            <person name="Kim C.J."/>
            <person name="Hozzein W.N."/>
            <person name="Xiao M."/>
            <person name="Huang H.Q."/>
            <person name="Li W.J."/>
        </authorList>
    </citation>
    <scope>NUCLEOTIDE SEQUENCE [LARGE SCALE GENOMIC DNA]</scope>
    <source>
        <strain evidence="9 10">YIM T102</strain>
    </source>
</reference>
<evidence type="ECO:0000256" key="2">
    <source>
        <dbReference type="ARBA" id="ARBA00009347"/>
    </source>
</evidence>
<dbReference type="InterPro" id="IPR009075">
    <property type="entry name" value="AcylCo_DH/oxidase_C"/>
</dbReference>
<dbReference type="InterPro" id="IPR006089">
    <property type="entry name" value="Acyl-CoA_DH_CS"/>
</dbReference>
<keyword evidence="4 5" id="KW-0274">FAD</keyword>
<dbReference type="PIRSF" id="PIRSF016578">
    <property type="entry name" value="HsaA"/>
    <property type="match status" value="1"/>
</dbReference>
<dbReference type="InterPro" id="IPR046373">
    <property type="entry name" value="Acyl-CoA_Oxase/DH_mid-dom_sf"/>
</dbReference>
<dbReference type="InterPro" id="IPR037069">
    <property type="entry name" value="AcylCoA_DH/ox_N_sf"/>
</dbReference>
<feature type="domain" description="Acyl-CoA dehydrogenase/oxidase N-terminal" evidence="8">
    <location>
        <begin position="5"/>
        <end position="114"/>
    </location>
</feature>
<dbReference type="InterPro" id="IPR013786">
    <property type="entry name" value="AcylCoA_DH/ox_N"/>
</dbReference>
<dbReference type="InterPro" id="IPR006091">
    <property type="entry name" value="Acyl-CoA_Oxase/DH_mid-dom"/>
</dbReference>
<protein>
    <submittedName>
        <fullName evidence="9">Acyl-CoA dehydrogenase family protein</fullName>
    </submittedName>
</protein>
<dbReference type="Pfam" id="PF02770">
    <property type="entry name" value="Acyl-CoA_dh_M"/>
    <property type="match status" value="1"/>
</dbReference>
<evidence type="ECO:0000256" key="3">
    <source>
        <dbReference type="ARBA" id="ARBA00022630"/>
    </source>
</evidence>
<sequence length="383" mass="41995">MLSTEEYDFVRVVQRFVDSEVKPVAHDLEAGDVYPEKLIDGMKELGIYGLAVPEPWGFGRVSAACYVLVTEELARGWMSLSGAMGGHTVVAKLILDFGTQEQKDKYLPRLATGELRATMALTEPGGGSDLQAMRTVAHAQDDEYVINGSKMWISNARHAGLVALLCKTDPSAEPAHKGISLLLVEKGEGLTVSRDLHKLGYKGVETSELVFENMRVPAQALLGTAEGEGFAQMMRGLEIGRIQVAARALGVGRAALEDSLRYAQERESFGKPIWKHQSIGNYLADMATKLEAARQLTLFAARRYDDGARVDMEAGMAKLFASETAMEIALNAVRIHGGYGYSSEFDIERYFRDAPLMIVGEGTNEIQRNVIVKQLIGRNPIPR</sequence>
<dbReference type="RefSeq" id="WP_205378771.1">
    <property type="nucleotide sequence ID" value="NZ_JAFEJA010000003.1"/>
</dbReference>
<evidence type="ECO:0000259" key="8">
    <source>
        <dbReference type="Pfam" id="PF02771"/>
    </source>
</evidence>
<keyword evidence="3 5" id="KW-0285">Flavoprotein</keyword>
<evidence type="ECO:0000256" key="1">
    <source>
        <dbReference type="ARBA" id="ARBA00001974"/>
    </source>
</evidence>
<comment type="similarity">
    <text evidence="2 5">Belongs to the acyl-CoA dehydrogenase family.</text>
</comment>
<evidence type="ECO:0000313" key="9">
    <source>
        <dbReference type="EMBL" id="MBM9624616.1"/>
    </source>
</evidence>
<dbReference type="PANTHER" id="PTHR43884">
    <property type="entry name" value="ACYL-COA DEHYDROGENASE"/>
    <property type="match status" value="1"/>
</dbReference>
<dbReference type="EMBL" id="JAFEJA010000003">
    <property type="protein sequence ID" value="MBM9624616.1"/>
    <property type="molecule type" value="Genomic_DNA"/>
</dbReference>
<dbReference type="Gene3D" id="1.20.140.10">
    <property type="entry name" value="Butyryl-CoA Dehydrogenase, subunit A, domain 3"/>
    <property type="match status" value="1"/>
</dbReference>
<gene>
    <name evidence="9" type="ORF">JE024_39455</name>
</gene>
<evidence type="ECO:0000259" key="7">
    <source>
        <dbReference type="Pfam" id="PF02770"/>
    </source>
</evidence>
<dbReference type="SUPFAM" id="SSF56645">
    <property type="entry name" value="Acyl-CoA dehydrogenase NM domain-like"/>
    <property type="match status" value="1"/>
</dbReference>
<organism evidence="9 10">
    <name type="scientific">Streptomyces zhihengii</name>
    <dbReference type="NCBI Taxonomy" id="1818004"/>
    <lineage>
        <taxon>Bacteria</taxon>
        <taxon>Bacillati</taxon>
        <taxon>Actinomycetota</taxon>
        <taxon>Actinomycetes</taxon>
        <taxon>Kitasatosporales</taxon>
        <taxon>Streptomycetaceae</taxon>
        <taxon>Streptomyces</taxon>
    </lineage>
</organism>
<dbReference type="Gene3D" id="1.10.540.10">
    <property type="entry name" value="Acyl-CoA dehydrogenase/oxidase, N-terminal domain"/>
    <property type="match status" value="1"/>
</dbReference>
<name>A0ABS2V4V8_9ACTN</name>
<evidence type="ECO:0000256" key="4">
    <source>
        <dbReference type="ARBA" id="ARBA00022827"/>
    </source>
</evidence>
<keyword evidence="10" id="KW-1185">Reference proteome</keyword>
<dbReference type="Pfam" id="PF02771">
    <property type="entry name" value="Acyl-CoA_dh_N"/>
    <property type="match status" value="1"/>
</dbReference>
<accession>A0ABS2V4V8</accession>
<dbReference type="Proteomes" id="UP000664109">
    <property type="component" value="Unassembled WGS sequence"/>
</dbReference>